<dbReference type="Proteomes" id="UP001276659">
    <property type="component" value="Unassembled WGS sequence"/>
</dbReference>
<evidence type="ECO:0000313" key="1">
    <source>
        <dbReference type="EMBL" id="KAK3176138.1"/>
    </source>
</evidence>
<keyword evidence="2" id="KW-1185">Reference proteome</keyword>
<sequence length="235" mass="26495">MDQSHNLSPLPGPGQPIDQIVFPLHPAITRTFVAAASHACSEEEFHTIRETDDNELSRRVLLCSPDITFGPHGHLKRNPLNPASRSGTLGQQLTYIIVLKATYSNTWVDLAKVYNALWNYVDFVSVESAEGIQQRYKILGSRPYPEISKDAFRDMWRHQTLYPRDPDSMKAELQNPKGRNDFQLRVPDYDGVIVAQAVDFGEFMREIDRAGRELGVVLKKLEEEGEAGGSQDLQS</sequence>
<evidence type="ECO:0000313" key="2">
    <source>
        <dbReference type="Proteomes" id="UP001276659"/>
    </source>
</evidence>
<gene>
    <name evidence="1" type="ORF">OEA41_007460</name>
</gene>
<protein>
    <submittedName>
        <fullName evidence="1">Uncharacterized protein</fullName>
    </submittedName>
</protein>
<proteinExistence type="predicted"/>
<reference evidence="1" key="1">
    <citation type="submission" date="2022-11" db="EMBL/GenBank/DDBJ databases">
        <title>Chromosomal genome sequence assembly and mating type (MAT) locus characterization of the leprose asexual lichenized fungus Lepraria neglecta (Nyl.) Erichsen.</title>
        <authorList>
            <person name="Allen J.L."/>
            <person name="Pfeffer B."/>
        </authorList>
    </citation>
    <scope>NUCLEOTIDE SEQUENCE</scope>
    <source>
        <strain evidence="1">Allen 5258</strain>
    </source>
</reference>
<organism evidence="1 2">
    <name type="scientific">Lepraria neglecta</name>
    <dbReference type="NCBI Taxonomy" id="209136"/>
    <lineage>
        <taxon>Eukaryota</taxon>
        <taxon>Fungi</taxon>
        <taxon>Dikarya</taxon>
        <taxon>Ascomycota</taxon>
        <taxon>Pezizomycotina</taxon>
        <taxon>Lecanoromycetes</taxon>
        <taxon>OSLEUM clade</taxon>
        <taxon>Lecanoromycetidae</taxon>
        <taxon>Lecanorales</taxon>
        <taxon>Lecanorineae</taxon>
        <taxon>Stereocaulaceae</taxon>
        <taxon>Lepraria</taxon>
    </lineage>
</organism>
<accession>A0AAD9ZDQ4</accession>
<name>A0AAD9ZDQ4_9LECA</name>
<dbReference type="EMBL" id="JASNWA010000004">
    <property type="protein sequence ID" value="KAK3176138.1"/>
    <property type="molecule type" value="Genomic_DNA"/>
</dbReference>
<dbReference type="AlphaFoldDB" id="A0AAD9ZDQ4"/>
<comment type="caution">
    <text evidence="1">The sequence shown here is derived from an EMBL/GenBank/DDBJ whole genome shotgun (WGS) entry which is preliminary data.</text>
</comment>